<evidence type="ECO:0000256" key="1">
    <source>
        <dbReference type="SAM" id="Phobius"/>
    </source>
</evidence>
<feature type="domain" description="Glycosyltransferase 2-like" evidence="2">
    <location>
        <begin position="9"/>
        <end position="118"/>
    </location>
</feature>
<gene>
    <name evidence="3" type="ORF">E5L68_017270</name>
</gene>
<evidence type="ECO:0000259" key="2">
    <source>
        <dbReference type="Pfam" id="PF00535"/>
    </source>
</evidence>
<dbReference type="Pfam" id="PF00535">
    <property type="entry name" value="Glycos_transf_2"/>
    <property type="match status" value="1"/>
</dbReference>
<keyword evidence="4" id="KW-1185">Reference proteome</keyword>
<dbReference type="Gene3D" id="3.90.550.10">
    <property type="entry name" value="Spore Coat Polysaccharide Biosynthesis Protein SpsA, Chain A"/>
    <property type="match status" value="1"/>
</dbReference>
<dbReference type="PANTHER" id="PTHR22916">
    <property type="entry name" value="GLYCOSYLTRANSFERASE"/>
    <property type="match status" value="1"/>
</dbReference>
<accession>A0ABW9JLM8</accession>
<name>A0ABW9JLM8_9SPHI</name>
<dbReference type="SUPFAM" id="SSF53448">
    <property type="entry name" value="Nucleotide-diphospho-sugar transferases"/>
    <property type="match status" value="1"/>
</dbReference>
<protein>
    <submittedName>
        <fullName evidence="3">Glycosyltransferase family 2 protein</fullName>
    </submittedName>
</protein>
<keyword evidence="1" id="KW-0472">Membrane</keyword>
<dbReference type="CDD" id="cd00761">
    <property type="entry name" value="Glyco_tranf_GTA_type"/>
    <property type="match status" value="1"/>
</dbReference>
<dbReference type="Proteomes" id="UP001517367">
    <property type="component" value="Unassembled WGS sequence"/>
</dbReference>
<reference evidence="3 4" key="1">
    <citation type="submission" date="2024-12" db="EMBL/GenBank/DDBJ databases">
        <authorList>
            <person name="Hu S."/>
        </authorList>
    </citation>
    <scope>NUCLEOTIDE SEQUENCE [LARGE SCALE GENOMIC DNA]</scope>
    <source>
        <strain evidence="3 4">P-25</strain>
    </source>
</reference>
<feature type="transmembrane region" description="Helical" evidence="1">
    <location>
        <begin position="322"/>
        <end position="339"/>
    </location>
</feature>
<sequence length="355" mass="41074">MDLCKMKISICIPQFNRIEYLKIVLRDIEKQDYEDIEVCISDDASNDDTEETITNIKKDYKFPLVYYRFATNNGYDRNLRKSMELASGDYCFILGNDDTLSDTNAISRLTTFLKENAQPDVGFCNSADYIKTQEVQTRANETRVIGTGVEIALKYYSSFSFVAGLIFKRSAFLQHNTNEFDGSIYVQIYLACRIICNGGLFFTYNEALVHKDVRVANQIANSYREKLPRKWSEFQRLDSGLPSYSNVAYQAISRSLSDDSERDLIAFSILKRIYMFTYPFWLVDFRENDAIVASFGLINGLPPNKFQFYKQLSLLRRIKVNLLYTSSSFIGIITPLFLYRKAKKTLYKIAKKHPV</sequence>
<proteinExistence type="predicted"/>
<keyword evidence="1" id="KW-1133">Transmembrane helix</keyword>
<organism evidence="3 4">
    <name type="scientific">Pedobacter helvus</name>
    <dbReference type="NCBI Taxonomy" id="2563444"/>
    <lineage>
        <taxon>Bacteria</taxon>
        <taxon>Pseudomonadati</taxon>
        <taxon>Bacteroidota</taxon>
        <taxon>Sphingobacteriia</taxon>
        <taxon>Sphingobacteriales</taxon>
        <taxon>Sphingobacteriaceae</taxon>
        <taxon>Pedobacter</taxon>
    </lineage>
</organism>
<dbReference type="InterPro" id="IPR029044">
    <property type="entry name" value="Nucleotide-diphossugar_trans"/>
</dbReference>
<dbReference type="InterPro" id="IPR001173">
    <property type="entry name" value="Glyco_trans_2-like"/>
</dbReference>
<dbReference type="RefSeq" id="WP_138728834.1">
    <property type="nucleotide sequence ID" value="NZ_SRMP02000045.1"/>
</dbReference>
<keyword evidence="1" id="KW-0812">Transmembrane</keyword>
<dbReference type="PANTHER" id="PTHR22916:SF3">
    <property type="entry name" value="UDP-GLCNAC:BETAGAL BETA-1,3-N-ACETYLGLUCOSAMINYLTRANSFERASE-LIKE PROTEIN 1"/>
    <property type="match status" value="1"/>
</dbReference>
<comment type="caution">
    <text evidence="3">The sequence shown here is derived from an EMBL/GenBank/DDBJ whole genome shotgun (WGS) entry which is preliminary data.</text>
</comment>
<evidence type="ECO:0000313" key="4">
    <source>
        <dbReference type="Proteomes" id="UP001517367"/>
    </source>
</evidence>
<evidence type="ECO:0000313" key="3">
    <source>
        <dbReference type="EMBL" id="MFN0293146.1"/>
    </source>
</evidence>
<dbReference type="EMBL" id="SRMP02000045">
    <property type="protein sequence ID" value="MFN0293146.1"/>
    <property type="molecule type" value="Genomic_DNA"/>
</dbReference>